<reference evidence="1" key="1">
    <citation type="submission" date="2018-11" db="EMBL/GenBank/DDBJ databases">
        <authorList>
            <consortium name="Pathogen Informatics"/>
        </authorList>
    </citation>
    <scope>NUCLEOTIDE SEQUENCE</scope>
</reference>
<accession>A0A448XHU5</accession>
<dbReference type="AlphaFoldDB" id="A0A448XHU5"/>
<protein>
    <submittedName>
        <fullName evidence="1">Uncharacterized protein</fullName>
    </submittedName>
</protein>
<gene>
    <name evidence="1" type="ORF">PXEA_LOCUS30527</name>
</gene>
<dbReference type="Proteomes" id="UP000784294">
    <property type="component" value="Unassembled WGS sequence"/>
</dbReference>
<name>A0A448XHU5_9PLAT</name>
<organism evidence="1 2">
    <name type="scientific">Protopolystoma xenopodis</name>
    <dbReference type="NCBI Taxonomy" id="117903"/>
    <lineage>
        <taxon>Eukaryota</taxon>
        <taxon>Metazoa</taxon>
        <taxon>Spiralia</taxon>
        <taxon>Lophotrochozoa</taxon>
        <taxon>Platyhelminthes</taxon>
        <taxon>Monogenea</taxon>
        <taxon>Polyopisthocotylea</taxon>
        <taxon>Polystomatidea</taxon>
        <taxon>Polystomatidae</taxon>
        <taxon>Protopolystoma</taxon>
    </lineage>
</organism>
<sequence length="120" mass="13077">MPAIALHVPPASESTTRPADLEASLLRVYDLVVNLPVHTLKEDGPSRIEKLRRGRQEATDEAVVLAEGECGWCCTSETPVAGSVVGWTRDFLVESTLMASSWSAHFRTVCRENAAIVQVD</sequence>
<evidence type="ECO:0000313" key="1">
    <source>
        <dbReference type="EMBL" id="VEL37087.1"/>
    </source>
</evidence>
<keyword evidence="2" id="KW-1185">Reference proteome</keyword>
<proteinExistence type="predicted"/>
<dbReference type="EMBL" id="CAAALY010253960">
    <property type="protein sequence ID" value="VEL37087.1"/>
    <property type="molecule type" value="Genomic_DNA"/>
</dbReference>
<comment type="caution">
    <text evidence="1">The sequence shown here is derived from an EMBL/GenBank/DDBJ whole genome shotgun (WGS) entry which is preliminary data.</text>
</comment>
<evidence type="ECO:0000313" key="2">
    <source>
        <dbReference type="Proteomes" id="UP000784294"/>
    </source>
</evidence>